<evidence type="ECO:0000256" key="2">
    <source>
        <dbReference type="ARBA" id="ARBA00022448"/>
    </source>
</evidence>
<feature type="transmembrane region" description="Helical" evidence="7">
    <location>
        <begin position="37"/>
        <end position="59"/>
    </location>
</feature>
<dbReference type="GO" id="GO:0005886">
    <property type="term" value="C:plasma membrane"/>
    <property type="evidence" value="ECO:0007669"/>
    <property type="project" value="UniProtKB-SubCell"/>
</dbReference>
<evidence type="ECO:0000313" key="10">
    <source>
        <dbReference type="Proteomes" id="UP000627984"/>
    </source>
</evidence>
<evidence type="ECO:0000256" key="5">
    <source>
        <dbReference type="ARBA" id="ARBA00022989"/>
    </source>
</evidence>
<name>A0AA37BLG9_9ACTN</name>
<evidence type="ECO:0000256" key="6">
    <source>
        <dbReference type="ARBA" id="ARBA00023136"/>
    </source>
</evidence>
<reference evidence="9" key="2">
    <citation type="submission" date="2022-09" db="EMBL/GenBank/DDBJ databases">
        <authorList>
            <person name="Sun Q."/>
            <person name="Ohkuma M."/>
        </authorList>
    </citation>
    <scope>NUCLEOTIDE SEQUENCE</scope>
    <source>
        <strain evidence="9">JCM 3093</strain>
    </source>
</reference>
<proteinExistence type="predicted"/>
<dbReference type="RefSeq" id="WP_239320749.1">
    <property type="nucleotide sequence ID" value="NZ_BMQD01000021.1"/>
</dbReference>
<accession>A0AA37BLG9</accession>
<reference evidence="9" key="1">
    <citation type="journal article" date="2014" name="Int. J. Syst. Evol. Microbiol.">
        <title>Complete genome sequence of Corynebacterium casei LMG S-19264T (=DSM 44701T), isolated from a smear-ripened cheese.</title>
        <authorList>
            <consortium name="US DOE Joint Genome Institute (JGI-PGF)"/>
            <person name="Walter F."/>
            <person name="Albersmeier A."/>
            <person name="Kalinowski J."/>
            <person name="Ruckert C."/>
        </authorList>
    </citation>
    <scope>NUCLEOTIDE SEQUENCE</scope>
    <source>
        <strain evidence="9">JCM 3093</strain>
    </source>
</reference>
<evidence type="ECO:0000256" key="3">
    <source>
        <dbReference type="ARBA" id="ARBA00022475"/>
    </source>
</evidence>
<comment type="subcellular location">
    <subcellularLocation>
        <location evidence="1">Cell membrane</location>
        <topology evidence="1">Multi-pass membrane protein</topology>
    </subcellularLocation>
</comment>
<gene>
    <name evidence="9" type="ORF">GCM10010126_55320</name>
</gene>
<dbReference type="InterPro" id="IPR036259">
    <property type="entry name" value="MFS_trans_sf"/>
</dbReference>
<dbReference type="PROSITE" id="PS50850">
    <property type="entry name" value="MFS"/>
    <property type="match status" value="1"/>
</dbReference>
<comment type="caution">
    <text evidence="9">The sequence shown here is derived from an EMBL/GenBank/DDBJ whole genome shotgun (WGS) entry which is preliminary data.</text>
</comment>
<dbReference type="PANTHER" id="PTHR23513">
    <property type="entry name" value="INTEGRAL MEMBRANE EFFLUX PROTEIN-RELATED"/>
    <property type="match status" value="1"/>
</dbReference>
<dbReference type="InterPro" id="IPR010290">
    <property type="entry name" value="TM_effector"/>
</dbReference>
<dbReference type="CDD" id="cd06173">
    <property type="entry name" value="MFS_MefA_like"/>
    <property type="match status" value="1"/>
</dbReference>
<keyword evidence="4 7" id="KW-0812">Transmembrane</keyword>
<dbReference type="Pfam" id="PF05977">
    <property type="entry name" value="MFS_3"/>
    <property type="match status" value="1"/>
</dbReference>
<dbReference type="GO" id="GO:0022857">
    <property type="term" value="F:transmembrane transporter activity"/>
    <property type="evidence" value="ECO:0007669"/>
    <property type="project" value="InterPro"/>
</dbReference>
<protein>
    <submittedName>
        <fullName evidence="9">MFS transporter</fullName>
    </submittedName>
</protein>
<dbReference type="InterPro" id="IPR020846">
    <property type="entry name" value="MFS_dom"/>
</dbReference>
<evidence type="ECO:0000256" key="1">
    <source>
        <dbReference type="ARBA" id="ARBA00004651"/>
    </source>
</evidence>
<feature type="transmembrane region" description="Helical" evidence="7">
    <location>
        <begin position="217"/>
        <end position="241"/>
    </location>
</feature>
<evidence type="ECO:0000256" key="4">
    <source>
        <dbReference type="ARBA" id="ARBA00022692"/>
    </source>
</evidence>
<dbReference type="EMBL" id="BMQD01000021">
    <property type="protein sequence ID" value="GGK88819.1"/>
    <property type="molecule type" value="Genomic_DNA"/>
</dbReference>
<organism evidence="9 10">
    <name type="scientific">Planomonospora parontospora</name>
    <dbReference type="NCBI Taxonomy" id="58119"/>
    <lineage>
        <taxon>Bacteria</taxon>
        <taxon>Bacillati</taxon>
        <taxon>Actinomycetota</taxon>
        <taxon>Actinomycetes</taxon>
        <taxon>Streptosporangiales</taxon>
        <taxon>Streptosporangiaceae</taxon>
        <taxon>Planomonospora</taxon>
    </lineage>
</organism>
<evidence type="ECO:0000313" key="9">
    <source>
        <dbReference type="EMBL" id="GGK88819.1"/>
    </source>
</evidence>
<evidence type="ECO:0000259" key="8">
    <source>
        <dbReference type="PROSITE" id="PS50850"/>
    </source>
</evidence>
<evidence type="ECO:0000256" key="7">
    <source>
        <dbReference type="SAM" id="Phobius"/>
    </source>
</evidence>
<feature type="domain" description="Major facilitator superfamily (MFS) profile" evidence="8">
    <location>
        <begin position="214"/>
        <end position="412"/>
    </location>
</feature>
<dbReference type="Gene3D" id="1.20.1250.20">
    <property type="entry name" value="MFS general substrate transporter like domains"/>
    <property type="match status" value="1"/>
</dbReference>
<dbReference type="SUPFAM" id="SSF103473">
    <property type="entry name" value="MFS general substrate transporter"/>
    <property type="match status" value="1"/>
</dbReference>
<feature type="transmembrane region" description="Helical" evidence="7">
    <location>
        <begin position="369"/>
        <end position="388"/>
    </location>
</feature>
<dbReference type="AlphaFoldDB" id="A0AA37BLG9"/>
<keyword evidence="6 7" id="KW-0472">Membrane</keyword>
<keyword evidence="5 7" id="KW-1133">Transmembrane helix</keyword>
<feature type="transmembrane region" description="Helical" evidence="7">
    <location>
        <begin position="253"/>
        <end position="271"/>
    </location>
</feature>
<feature type="transmembrane region" description="Helical" evidence="7">
    <location>
        <begin position="156"/>
        <end position="181"/>
    </location>
</feature>
<dbReference type="Proteomes" id="UP000627984">
    <property type="component" value="Unassembled WGS sequence"/>
</dbReference>
<dbReference type="PANTHER" id="PTHR23513:SF6">
    <property type="entry name" value="MAJOR FACILITATOR SUPERFAMILY ASSOCIATED DOMAIN-CONTAINING PROTEIN"/>
    <property type="match status" value="1"/>
</dbReference>
<keyword evidence="3" id="KW-1003">Cell membrane</keyword>
<keyword evidence="2" id="KW-0813">Transport</keyword>
<sequence>MTDRPFRWLLTASGLSNTADGIVVVAMPLLAITLTRSPLLVSLVSAAATLPWLLLSLHAGALADRHDRRRILALTTWTRVTVLTTLAAAAWLGTLPLPVLLAGALLLGAGEVFADTSAQSVVPMTVARERLGDANGKLVAAQTVGNNFLGGSAAGLLTGLGAAAAFGAPALLYAAAGIALLGMRGRFRVEEPSTRPLHHDIAEGWRHLWSHRVLRDLALLSGVLNFANSAYFAVFVLWVVGEESRVGLTPGRYGLLMVALAFGAVAGSLLTDRVAQKAGQVRTLVVADLAGGVLLLVPALVPTPAAIGLTAVLLGAAGATANVLRVSLRQWLIPGHLLGRVNSAIRLIGMGSTPLGAAAGGALATAAGLPAVFAAASVLCVLAVTLTCRSVTTRSVAEAESAADTTVQPAPT</sequence>